<dbReference type="EMBL" id="JAZHOF010000001">
    <property type="protein sequence ID" value="MEJ8570189.1"/>
    <property type="molecule type" value="Genomic_DNA"/>
</dbReference>
<dbReference type="AlphaFoldDB" id="A0AAW9RLC7"/>
<dbReference type="RefSeq" id="WP_340327924.1">
    <property type="nucleotide sequence ID" value="NZ_JAZHOF010000001.1"/>
</dbReference>
<dbReference type="Pfam" id="PF04250">
    <property type="entry name" value="DUF429"/>
    <property type="match status" value="1"/>
</dbReference>
<name>A0AAW9RLC7_9HYPH</name>
<evidence type="ECO:0000313" key="2">
    <source>
        <dbReference type="Proteomes" id="UP001378188"/>
    </source>
</evidence>
<keyword evidence="2" id="KW-1185">Reference proteome</keyword>
<gene>
    <name evidence="1" type="ORF">V3328_01785</name>
</gene>
<proteinExistence type="predicted"/>
<reference evidence="1 2" key="1">
    <citation type="submission" date="2024-02" db="EMBL/GenBank/DDBJ databases">
        <title>Genome analysis and characterization of Microbaculum marinisediminis sp. nov., isolated from marine sediment.</title>
        <authorList>
            <person name="Du Z.-J."/>
            <person name="Ye Y.-Q."/>
            <person name="Zhang Z.-R."/>
            <person name="Yuan S.-M."/>
            <person name="Zhang X.-Y."/>
        </authorList>
    </citation>
    <scope>NUCLEOTIDE SEQUENCE [LARGE SCALE GENOMIC DNA]</scope>
    <source>
        <strain evidence="1 2">SDUM1044001</strain>
    </source>
</reference>
<sequence length="258" mass="27990">MVDLDASNGLAVTPVWVAGVDGCRGGWIAVLLDLSGAEPPRVRMATSIADVADLPEAPPVVAVDMPVGLPERLIGSGRACEVAVRRLLGARQSSVFSIPCRAAVMETSDYRRACEIASANSEPPRMVSKQGFALFPKIREVDETLRARPELRDRVFETHPEVCFLHMNGGEPARLPKKVKGRAHPDGLEERRGLLREQGFPADFLEAGRRPPRPAAADDFLDACAAAWTAARILRGEARCYPETPSRDAFGLEMAIRA</sequence>
<dbReference type="Proteomes" id="UP001378188">
    <property type="component" value="Unassembled WGS sequence"/>
</dbReference>
<evidence type="ECO:0000313" key="1">
    <source>
        <dbReference type="EMBL" id="MEJ8570189.1"/>
    </source>
</evidence>
<dbReference type="InterPro" id="IPR007362">
    <property type="entry name" value="DUF429"/>
</dbReference>
<organism evidence="1 2">
    <name type="scientific">Microbaculum marinum</name>
    <dbReference type="NCBI Taxonomy" id="1764581"/>
    <lineage>
        <taxon>Bacteria</taxon>
        <taxon>Pseudomonadati</taxon>
        <taxon>Pseudomonadota</taxon>
        <taxon>Alphaproteobacteria</taxon>
        <taxon>Hyphomicrobiales</taxon>
        <taxon>Tepidamorphaceae</taxon>
        <taxon>Microbaculum</taxon>
    </lineage>
</organism>
<comment type="caution">
    <text evidence="1">The sequence shown here is derived from an EMBL/GenBank/DDBJ whole genome shotgun (WGS) entry which is preliminary data.</text>
</comment>
<accession>A0AAW9RLC7</accession>
<protein>
    <submittedName>
        <fullName evidence="1">DUF429 domain-containing protein</fullName>
    </submittedName>
</protein>